<evidence type="ECO:0000256" key="5">
    <source>
        <dbReference type="ARBA" id="ARBA00022741"/>
    </source>
</evidence>
<comment type="function">
    <text evidence="7">Cell wall formation. Catalyzes the addition of glutamate to the nucleotide precursor UDP-N-acetylmuramoyl-L-alanine (UMA).</text>
</comment>
<evidence type="ECO:0000259" key="9">
    <source>
        <dbReference type="Pfam" id="PF08245"/>
    </source>
</evidence>
<dbReference type="Proteomes" id="UP000886005">
    <property type="component" value="Unassembled WGS sequence"/>
</dbReference>
<evidence type="ECO:0000259" key="8">
    <source>
        <dbReference type="Pfam" id="PF02875"/>
    </source>
</evidence>
<dbReference type="GO" id="GO:0005737">
    <property type="term" value="C:cytoplasm"/>
    <property type="evidence" value="ECO:0007669"/>
    <property type="project" value="UniProtKB-SubCell"/>
</dbReference>
<dbReference type="GO" id="GO:0071555">
    <property type="term" value="P:cell wall organization"/>
    <property type="evidence" value="ECO:0007669"/>
    <property type="project" value="UniProtKB-KW"/>
</dbReference>
<evidence type="ECO:0000256" key="6">
    <source>
        <dbReference type="ARBA" id="ARBA00022840"/>
    </source>
</evidence>
<keyword evidence="6" id="KW-0067">ATP-binding</keyword>
<dbReference type="PANTHER" id="PTHR43692:SF1">
    <property type="entry name" value="UDP-N-ACETYLMURAMOYLALANINE--D-GLUTAMATE LIGASE"/>
    <property type="match status" value="1"/>
</dbReference>
<evidence type="ECO:0000256" key="4">
    <source>
        <dbReference type="ARBA" id="ARBA00022598"/>
    </source>
</evidence>
<dbReference type="AlphaFoldDB" id="A0A7V1LM89"/>
<dbReference type="GO" id="GO:0005524">
    <property type="term" value="F:ATP binding"/>
    <property type="evidence" value="ECO:0007669"/>
    <property type="project" value="UniProtKB-KW"/>
</dbReference>
<feature type="non-terminal residue" evidence="10">
    <location>
        <position position="407"/>
    </location>
</feature>
<feature type="domain" description="Mur ligase C-terminal" evidence="8">
    <location>
        <begin position="306"/>
        <end position="406"/>
    </location>
</feature>
<evidence type="ECO:0000256" key="3">
    <source>
        <dbReference type="ARBA" id="ARBA00022490"/>
    </source>
</evidence>
<keyword evidence="7" id="KW-0131">Cell cycle</keyword>
<dbReference type="Gene3D" id="3.40.1190.10">
    <property type="entry name" value="Mur-like, catalytic domain"/>
    <property type="match status" value="1"/>
</dbReference>
<comment type="subcellular location">
    <subcellularLocation>
        <location evidence="1 7">Cytoplasm</location>
    </subcellularLocation>
</comment>
<dbReference type="UniPathway" id="UPA00219"/>
<dbReference type="Pfam" id="PF02875">
    <property type="entry name" value="Mur_ligase_C"/>
    <property type="match status" value="1"/>
</dbReference>
<dbReference type="SUPFAM" id="SSF53244">
    <property type="entry name" value="MurD-like peptide ligases, peptide-binding domain"/>
    <property type="match status" value="1"/>
</dbReference>
<dbReference type="NCBIfam" id="TIGR01087">
    <property type="entry name" value="murD"/>
    <property type="match status" value="1"/>
</dbReference>
<dbReference type="GO" id="GO:0051301">
    <property type="term" value="P:cell division"/>
    <property type="evidence" value="ECO:0007669"/>
    <property type="project" value="UniProtKB-KW"/>
</dbReference>
<keyword evidence="7" id="KW-0573">Peptidoglycan synthesis</keyword>
<organism evidence="10">
    <name type="scientific">Caldithrix abyssi</name>
    <dbReference type="NCBI Taxonomy" id="187145"/>
    <lineage>
        <taxon>Bacteria</taxon>
        <taxon>Pseudomonadati</taxon>
        <taxon>Calditrichota</taxon>
        <taxon>Calditrichia</taxon>
        <taxon>Calditrichales</taxon>
        <taxon>Calditrichaceae</taxon>
        <taxon>Caldithrix</taxon>
    </lineage>
</organism>
<dbReference type="Gene3D" id="3.90.190.20">
    <property type="entry name" value="Mur ligase, C-terminal domain"/>
    <property type="match status" value="1"/>
</dbReference>
<comment type="caution">
    <text evidence="10">The sequence shown here is derived from an EMBL/GenBank/DDBJ whole genome shotgun (WGS) entry which is preliminary data.</text>
</comment>
<dbReference type="Pfam" id="PF08245">
    <property type="entry name" value="Mur_ligase_M"/>
    <property type="match status" value="1"/>
</dbReference>
<evidence type="ECO:0000313" key="10">
    <source>
        <dbReference type="EMBL" id="HED10613.1"/>
    </source>
</evidence>
<protein>
    <recommendedName>
        <fullName evidence="7">UDP-N-acetylmuramoylalanine--D-glutamate ligase</fullName>
        <ecNumber evidence="7">6.3.2.9</ecNumber>
    </recommendedName>
</protein>
<dbReference type="GO" id="GO:0008764">
    <property type="term" value="F:UDP-N-acetylmuramoylalanine-D-glutamate ligase activity"/>
    <property type="evidence" value="ECO:0007669"/>
    <property type="project" value="UniProtKB-EC"/>
</dbReference>
<dbReference type="Pfam" id="PF21799">
    <property type="entry name" value="MurD-like_N"/>
    <property type="match status" value="1"/>
</dbReference>
<keyword evidence="7" id="KW-0132">Cell division</keyword>
<keyword evidence="5" id="KW-0547">Nucleotide-binding</keyword>
<evidence type="ECO:0000256" key="2">
    <source>
        <dbReference type="ARBA" id="ARBA00004752"/>
    </source>
</evidence>
<reference evidence="10" key="1">
    <citation type="journal article" date="2020" name="mSystems">
        <title>Genome- and Community-Level Interaction Insights into Carbon Utilization and Element Cycling Functions of Hydrothermarchaeota in Hydrothermal Sediment.</title>
        <authorList>
            <person name="Zhou Z."/>
            <person name="Liu Y."/>
            <person name="Xu W."/>
            <person name="Pan J."/>
            <person name="Luo Z.H."/>
            <person name="Li M."/>
        </authorList>
    </citation>
    <scope>NUCLEOTIDE SEQUENCE [LARGE SCALE GENOMIC DNA]</scope>
    <source>
        <strain evidence="10">HyVt-456</strain>
    </source>
</reference>
<dbReference type="EMBL" id="DRLD01000220">
    <property type="protein sequence ID" value="HED10613.1"/>
    <property type="molecule type" value="Genomic_DNA"/>
</dbReference>
<dbReference type="InterPro" id="IPR036615">
    <property type="entry name" value="Mur_ligase_C_dom_sf"/>
</dbReference>
<evidence type="ECO:0000256" key="1">
    <source>
        <dbReference type="ARBA" id="ARBA00004496"/>
    </source>
</evidence>
<dbReference type="GO" id="GO:0009252">
    <property type="term" value="P:peptidoglycan biosynthetic process"/>
    <property type="evidence" value="ECO:0007669"/>
    <property type="project" value="UniProtKB-UniPathway"/>
</dbReference>
<dbReference type="PANTHER" id="PTHR43692">
    <property type="entry name" value="UDP-N-ACETYLMURAMOYLALANINE--D-GLUTAMATE LIGASE"/>
    <property type="match status" value="1"/>
</dbReference>
<evidence type="ECO:0000256" key="7">
    <source>
        <dbReference type="RuleBase" id="RU003664"/>
    </source>
</evidence>
<proteinExistence type="inferred from homology"/>
<comment type="pathway">
    <text evidence="2 7">Cell wall biogenesis; peptidoglycan biosynthesis.</text>
</comment>
<dbReference type="HAMAP" id="MF_00639">
    <property type="entry name" value="MurD"/>
    <property type="match status" value="1"/>
</dbReference>
<sequence length="407" mass="44357">MDVREKHITVLGAARSGIAAARMLRERGALVFVSDMAAAGEKAAEIKILEQAGIEYEFGRHSGRVFQSDAIILSPGIPYASHVVQTAARSNIAVYSEIEAASWFNRSPLIGVTGSNGKTTTTSLIGEMLRQSDPAAIVAGNIGSAFSDHVERSAPEHWAVVELSSFQLETIDTFKPDVAVVLNFSPNHLNRYSSYEAYQEAKWRITLNLTDKELIVYNTDDDPLCRRVEQHGARQAGFSLKKESDAFYRDGALFLRGSKLIDTTDMALNGLHNYMNALAAALAATEAGVSREDIVRVLKTFSGLEHRLEKVRELDGVLYVNDSKATTLESLSWALQSFDRPVVLIAGGQDKGSTFTRINNLIREHVKALVLIGMAAEKMAASWQGLAPVTRAGTMAEAVKTAREQAS</sequence>
<keyword evidence="7" id="KW-0961">Cell wall biogenesis/degradation</keyword>
<dbReference type="Gene3D" id="3.40.50.720">
    <property type="entry name" value="NAD(P)-binding Rossmann-like Domain"/>
    <property type="match status" value="1"/>
</dbReference>
<dbReference type="InterPro" id="IPR004101">
    <property type="entry name" value="Mur_ligase_C"/>
</dbReference>
<dbReference type="InterPro" id="IPR013221">
    <property type="entry name" value="Mur_ligase_cen"/>
</dbReference>
<keyword evidence="3" id="KW-0963">Cytoplasm</keyword>
<dbReference type="GO" id="GO:0008360">
    <property type="term" value="P:regulation of cell shape"/>
    <property type="evidence" value="ECO:0007669"/>
    <property type="project" value="UniProtKB-KW"/>
</dbReference>
<dbReference type="SUPFAM" id="SSF53623">
    <property type="entry name" value="MurD-like peptide ligases, catalytic domain"/>
    <property type="match status" value="1"/>
</dbReference>
<feature type="domain" description="Mur ligase central" evidence="9">
    <location>
        <begin position="112"/>
        <end position="284"/>
    </location>
</feature>
<accession>A0A7V1LM89</accession>
<dbReference type="EC" id="6.3.2.9" evidence="7"/>
<keyword evidence="4 10" id="KW-0436">Ligase</keyword>
<keyword evidence="7" id="KW-0133">Cell shape</keyword>
<comment type="catalytic activity">
    <reaction evidence="7">
        <text>UDP-N-acetyl-alpha-D-muramoyl-L-alanine + D-glutamate + ATP = UDP-N-acetyl-alpha-D-muramoyl-L-alanyl-D-glutamate + ADP + phosphate + H(+)</text>
        <dbReference type="Rhea" id="RHEA:16429"/>
        <dbReference type="ChEBI" id="CHEBI:15378"/>
        <dbReference type="ChEBI" id="CHEBI:29986"/>
        <dbReference type="ChEBI" id="CHEBI:30616"/>
        <dbReference type="ChEBI" id="CHEBI:43474"/>
        <dbReference type="ChEBI" id="CHEBI:83898"/>
        <dbReference type="ChEBI" id="CHEBI:83900"/>
        <dbReference type="ChEBI" id="CHEBI:456216"/>
        <dbReference type="EC" id="6.3.2.9"/>
    </reaction>
</comment>
<dbReference type="InterPro" id="IPR036565">
    <property type="entry name" value="Mur-like_cat_sf"/>
</dbReference>
<gene>
    <name evidence="10" type="primary">murD</name>
    <name evidence="10" type="ORF">ENJ10_07975</name>
</gene>
<dbReference type="InterPro" id="IPR005762">
    <property type="entry name" value="MurD"/>
</dbReference>
<dbReference type="SUPFAM" id="SSF51984">
    <property type="entry name" value="MurCD N-terminal domain"/>
    <property type="match status" value="1"/>
</dbReference>
<name>A0A7V1LM89_CALAY</name>